<organism evidence="1 2">
    <name type="scientific">Brachionus calyciflorus</name>
    <dbReference type="NCBI Taxonomy" id="104777"/>
    <lineage>
        <taxon>Eukaryota</taxon>
        <taxon>Metazoa</taxon>
        <taxon>Spiralia</taxon>
        <taxon>Gnathifera</taxon>
        <taxon>Rotifera</taxon>
        <taxon>Eurotatoria</taxon>
        <taxon>Monogononta</taxon>
        <taxon>Pseudotrocha</taxon>
        <taxon>Ploima</taxon>
        <taxon>Brachionidae</taxon>
        <taxon>Brachionus</taxon>
    </lineage>
</organism>
<name>A0A814HDR2_9BILA</name>
<dbReference type="AlphaFoldDB" id="A0A814HDR2"/>
<proteinExistence type="predicted"/>
<accession>A0A814HDR2</accession>
<evidence type="ECO:0008006" key="3">
    <source>
        <dbReference type="Google" id="ProtNLM"/>
    </source>
</evidence>
<sequence>MFPDQILYPKIETELEFFREFDITGDYEPLKCWEKCLNKKDCIAAKILGNICFLYDKYFYLRNPVRNFQTLMFPSDEFPPFIVKSYFMLIYDNIWTRPDINNGGDCWKLCLSTSSCVASMVYNLEPIGLRCFLYKTFSTETLYPPKPLPSYPAIFEIFVMPAEPLFIRGARLYGDFLRDSNIRNDQECWKLCLKTKSCVASMVYDGNFVYGCLLYDHLSSHNLIYGSSYNVYILTKTYFQHWGVRLYNHFHVTPNIKHHYLCWMVCLQFNSCIA</sequence>
<feature type="non-terminal residue" evidence="1">
    <location>
        <position position="274"/>
    </location>
</feature>
<reference evidence="1" key="1">
    <citation type="submission" date="2021-02" db="EMBL/GenBank/DDBJ databases">
        <authorList>
            <person name="Nowell W R."/>
        </authorList>
    </citation>
    <scope>NUCLEOTIDE SEQUENCE</scope>
    <source>
        <strain evidence="1">Ploen Becks lab</strain>
    </source>
</reference>
<evidence type="ECO:0000313" key="1">
    <source>
        <dbReference type="EMBL" id="CAF1008366.1"/>
    </source>
</evidence>
<protein>
    <recommendedName>
        <fullName evidence="3">Apple domain-containing protein</fullName>
    </recommendedName>
</protein>
<dbReference type="EMBL" id="CAJNOC010004069">
    <property type="protein sequence ID" value="CAF1008366.1"/>
    <property type="molecule type" value="Genomic_DNA"/>
</dbReference>
<evidence type="ECO:0000313" key="2">
    <source>
        <dbReference type="Proteomes" id="UP000663879"/>
    </source>
</evidence>
<gene>
    <name evidence="1" type="ORF">OXX778_LOCUS16767</name>
</gene>
<dbReference type="Proteomes" id="UP000663879">
    <property type="component" value="Unassembled WGS sequence"/>
</dbReference>
<keyword evidence="2" id="KW-1185">Reference proteome</keyword>
<comment type="caution">
    <text evidence="1">The sequence shown here is derived from an EMBL/GenBank/DDBJ whole genome shotgun (WGS) entry which is preliminary data.</text>
</comment>